<reference evidence="9 10" key="1">
    <citation type="submission" date="2010-08" db="EMBL/GenBank/DDBJ databases">
        <authorList>
            <person name="Weinstock G."/>
            <person name="Sodergren E."/>
            <person name="Clifton S."/>
            <person name="Fulton L."/>
            <person name="Fulton B."/>
            <person name="Courtney L."/>
            <person name="Fronick C."/>
            <person name="Harrison M."/>
            <person name="Strong C."/>
            <person name="Farmer C."/>
            <person name="Delahaunty K."/>
            <person name="Markovic C."/>
            <person name="Hall O."/>
            <person name="Minx P."/>
            <person name="Tomlinson C."/>
            <person name="Mitreva M."/>
            <person name="Hou S."/>
            <person name="Chen J."/>
            <person name="Wollam A."/>
            <person name="Pepin K.H."/>
            <person name="Johnson M."/>
            <person name="Bhonagiri V."/>
            <person name="Zhang X."/>
            <person name="Suruliraj S."/>
            <person name="Warren W."/>
            <person name="Chinwalla A."/>
            <person name="Mardis E.R."/>
            <person name="Wilson R.K."/>
        </authorList>
    </citation>
    <scope>NUCLEOTIDE SEQUENCE [LARGE SCALE GENOMIC DNA]</scope>
    <source>
        <strain evidence="9 10">F0359</strain>
    </source>
</reference>
<feature type="binding site" evidence="7">
    <location>
        <position position="42"/>
    </location>
    <ligand>
        <name>Fe cation</name>
        <dbReference type="ChEBI" id="CHEBI:24875"/>
    </ligand>
</feature>
<evidence type="ECO:0000256" key="7">
    <source>
        <dbReference type="PIRSR" id="PIRSR000071-1"/>
    </source>
</evidence>
<keyword evidence="4 6" id="KW-0249">Electron transport</keyword>
<feature type="binding site" evidence="7">
    <location>
        <position position="39"/>
    </location>
    <ligand>
        <name>Fe cation</name>
        <dbReference type="ChEBI" id="CHEBI:24875"/>
    </ligand>
</feature>
<dbReference type="InterPro" id="IPR024934">
    <property type="entry name" value="Rubredoxin-like_dom"/>
</dbReference>
<dbReference type="Pfam" id="PF00301">
    <property type="entry name" value="Rubredoxin"/>
    <property type="match status" value="1"/>
</dbReference>
<evidence type="ECO:0000259" key="8">
    <source>
        <dbReference type="PROSITE" id="PS50903"/>
    </source>
</evidence>
<dbReference type="NCBIfam" id="NF045768">
    <property type="entry name" value="RubredRD"/>
    <property type="match status" value="1"/>
</dbReference>
<dbReference type="CDD" id="cd00730">
    <property type="entry name" value="rubredoxin"/>
    <property type="match status" value="1"/>
</dbReference>
<gene>
    <name evidence="9" type="ORF">HMPREF9429_00672</name>
</gene>
<dbReference type="PROSITE" id="PS00202">
    <property type="entry name" value="RUBREDOXIN"/>
    <property type="match status" value="1"/>
</dbReference>
<feature type="binding site" evidence="7">
    <location>
        <position position="9"/>
    </location>
    <ligand>
        <name>Fe cation</name>
        <dbReference type="ChEBI" id="CHEBI:24875"/>
    </ligand>
</feature>
<protein>
    <recommendedName>
        <fullName evidence="6">Rubredoxin</fullName>
    </recommendedName>
</protein>
<dbReference type="eggNOG" id="COG1773">
    <property type="taxonomic scope" value="Bacteria"/>
</dbReference>
<evidence type="ECO:0000256" key="3">
    <source>
        <dbReference type="ARBA" id="ARBA00022723"/>
    </source>
</evidence>
<organism evidence="9 10">
    <name type="scientific">Megasphaera micronuciformis F0359</name>
    <dbReference type="NCBI Taxonomy" id="706434"/>
    <lineage>
        <taxon>Bacteria</taxon>
        <taxon>Bacillati</taxon>
        <taxon>Bacillota</taxon>
        <taxon>Negativicutes</taxon>
        <taxon>Veillonellales</taxon>
        <taxon>Veillonellaceae</taxon>
        <taxon>Megasphaera</taxon>
    </lineage>
</organism>
<dbReference type="PIRSF" id="PIRSF000071">
    <property type="entry name" value="Rubredoxin"/>
    <property type="match status" value="1"/>
</dbReference>
<dbReference type="AlphaFoldDB" id="E2ZB46"/>
<dbReference type="SUPFAM" id="SSF57802">
    <property type="entry name" value="Rubredoxin-like"/>
    <property type="match status" value="1"/>
</dbReference>
<evidence type="ECO:0000313" key="10">
    <source>
        <dbReference type="Proteomes" id="UP000003195"/>
    </source>
</evidence>
<feature type="domain" description="Rubredoxin-like" evidence="8">
    <location>
        <begin position="1"/>
        <end position="52"/>
    </location>
</feature>
<evidence type="ECO:0000256" key="2">
    <source>
        <dbReference type="ARBA" id="ARBA00022448"/>
    </source>
</evidence>
<dbReference type="Proteomes" id="UP000003195">
    <property type="component" value="Unassembled WGS sequence"/>
</dbReference>
<dbReference type="EMBL" id="AECS01000018">
    <property type="protein sequence ID" value="EFQ04466.1"/>
    <property type="molecule type" value="Genomic_DNA"/>
</dbReference>
<dbReference type="PROSITE" id="PS50903">
    <property type="entry name" value="RUBREDOXIN_LIKE"/>
    <property type="match status" value="1"/>
</dbReference>
<keyword evidence="5 6" id="KW-0408">Iron</keyword>
<name>E2ZB46_9FIRM</name>
<dbReference type="InterPro" id="IPR050526">
    <property type="entry name" value="Rubredoxin_ET"/>
</dbReference>
<evidence type="ECO:0000256" key="5">
    <source>
        <dbReference type="ARBA" id="ARBA00023004"/>
    </source>
</evidence>
<keyword evidence="3 6" id="KW-0479">Metal-binding</keyword>
<comment type="caution">
    <text evidence="9">The sequence shown here is derived from an EMBL/GenBank/DDBJ whole genome shotgun (WGS) entry which is preliminary data.</text>
</comment>
<dbReference type="OrthoDB" id="9758182at2"/>
<dbReference type="InterPro" id="IPR024922">
    <property type="entry name" value="Rubredoxin"/>
</dbReference>
<proteinExistence type="inferred from homology"/>
<evidence type="ECO:0000256" key="1">
    <source>
        <dbReference type="ARBA" id="ARBA00005337"/>
    </source>
</evidence>
<dbReference type="HOGENOM" id="CLU_128747_3_3_9"/>
<dbReference type="GO" id="GO:0043448">
    <property type="term" value="P:alkane catabolic process"/>
    <property type="evidence" value="ECO:0007669"/>
    <property type="project" value="TreeGrafter"/>
</dbReference>
<dbReference type="PANTHER" id="PTHR47627:SF1">
    <property type="entry name" value="RUBREDOXIN-1-RELATED"/>
    <property type="match status" value="1"/>
</dbReference>
<dbReference type="FunFam" id="2.20.28.10:FF:000001">
    <property type="entry name" value="Rubredoxin"/>
    <property type="match status" value="1"/>
</dbReference>
<dbReference type="PRINTS" id="PR00163">
    <property type="entry name" value="RUBREDOXIN"/>
</dbReference>
<comment type="cofactor">
    <cofactor evidence="6 7">
        <name>Fe(3+)</name>
        <dbReference type="ChEBI" id="CHEBI:29034"/>
    </cofactor>
    <text evidence="6 7">Binds 1 Fe(3+) ion per subunit.</text>
</comment>
<dbReference type="GO" id="GO:0005506">
    <property type="term" value="F:iron ion binding"/>
    <property type="evidence" value="ECO:0007669"/>
    <property type="project" value="InterPro"/>
</dbReference>
<keyword evidence="10" id="KW-1185">Reference proteome</keyword>
<evidence type="ECO:0000256" key="4">
    <source>
        <dbReference type="ARBA" id="ARBA00022982"/>
    </source>
</evidence>
<dbReference type="RefSeq" id="WP_006941570.1">
    <property type="nucleotide sequence ID" value="NZ_GL538191.1"/>
</dbReference>
<dbReference type="STRING" id="706434.HMPREF9429_00672"/>
<dbReference type="PANTHER" id="PTHR47627">
    <property type="entry name" value="RUBREDOXIN"/>
    <property type="match status" value="1"/>
</dbReference>
<feature type="binding site" evidence="7">
    <location>
        <position position="6"/>
    </location>
    <ligand>
        <name>Fe cation</name>
        <dbReference type="ChEBI" id="CHEBI:24875"/>
    </ligand>
</feature>
<keyword evidence="2 6" id="KW-0813">Transport</keyword>
<dbReference type="Gene3D" id="2.20.28.10">
    <property type="match status" value="1"/>
</dbReference>
<dbReference type="GO" id="GO:0009055">
    <property type="term" value="F:electron transfer activity"/>
    <property type="evidence" value="ECO:0007669"/>
    <property type="project" value="InterPro"/>
</dbReference>
<evidence type="ECO:0000256" key="6">
    <source>
        <dbReference type="PIRNR" id="PIRNR000071"/>
    </source>
</evidence>
<dbReference type="InterPro" id="IPR024935">
    <property type="entry name" value="Rubredoxin_dom"/>
</dbReference>
<evidence type="ECO:0000313" key="9">
    <source>
        <dbReference type="EMBL" id="EFQ04466.1"/>
    </source>
</evidence>
<comment type="similarity">
    <text evidence="1 6">Belongs to the rubredoxin family.</text>
</comment>
<sequence>MDKYECTVCGYIYDEAEGDPDNGVAAGTKWDDVPADWVCPLCGAAKDAFQKM</sequence>
<accession>E2ZB46</accession>
<dbReference type="InterPro" id="IPR018527">
    <property type="entry name" value="Rubredoxin_Fe_BS"/>
</dbReference>